<feature type="domain" description="HTH lysR-type" evidence="5">
    <location>
        <begin position="1"/>
        <end position="58"/>
    </location>
</feature>
<dbReference type="AlphaFoldDB" id="A0A9D1LDR8"/>
<evidence type="ECO:0000259" key="5">
    <source>
        <dbReference type="PROSITE" id="PS50931"/>
    </source>
</evidence>
<dbReference type="InterPro" id="IPR005119">
    <property type="entry name" value="LysR_subst-bd"/>
</dbReference>
<comment type="caution">
    <text evidence="6">The sequence shown here is derived from an EMBL/GenBank/DDBJ whole genome shotgun (WGS) entry which is preliminary data.</text>
</comment>
<dbReference type="GO" id="GO:0032993">
    <property type="term" value="C:protein-DNA complex"/>
    <property type="evidence" value="ECO:0007669"/>
    <property type="project" value="TreeGrafter"/>
</dbReference>
<keyword evidence="4" id="KW-0804">Transcription</keyword>
<dbReference type="SUPFAM" id="SSF46785">
    <property type="entry name" value="Winged helix' DNA-binding domain"/>
    <property type="match status" value="1"/>
</dbReference>
<sequence length="312" mass="36607">MNTQHLKYALEIERTGSISQAAENLYTAQPNLSKAIKELEEGMGYAIFERSSRGMIPTAQGERFLSLAREMLLQEHEMESLGRDKRPGVQAFSLCMPRGGYIAEGVTRFVNGLDAQKDMLINLKESNSVQTINNVLSSRFHLGVIRYRVQHEAYFMDFLDEKQLCFEPLWEYDYLVLFSRRHPLAEAEALEARDLERYIEMIHGDNSVPHLPSIPGEKHRAGDSEKRRILVYERSTQFEVLSEVPTTYMWVSPEPERMVERWNLVQRRCRDERRRYRDLLIYAKNYHLSDCDRSFIDCLFEARNDVAFREYS</sequence>
<dbReference type="Proteomes" id="UP000824072">
    <property type="component" value="Unassembled WGS sequence"/>
</dbReference>
<reference evidence="6" key="1">
    <citation type="submission" date="2020-10" db="EMBL/GenBank/DDBJ databases">
        <authorList>
            <person name="Gilroy R."/>
        </authorList>
    </citation>
    <scope>NUCLEOTIDE SEQUENCE</scope>
    <source>
        <strain evidence="6">ChiHcec3-11533</strain>
    </source>
</reference>
<dbReference type="Gene3D" id="1.10.10.10">
    <property type="entry name" value="Winged helix-like DNA-binding domain superfamily/Winged helix DNA-binding domain"/>
    <property type="match status" value="1"/>
</dbReference>
<dbReference type="Pfam" id="PF03466">
    <property type="entry name" value="LysR_substrate"/>
    <property type="match status" value="1"/>
</dbReference>
<evidence type="ECO:0000256" key="4">
    <source>
        <dbReference type="ARBA" id="ARBA00023163"/>
    </source>
</evidence>
<reference evidence="6" key="2">
    <citation type="journal article" date="2021" name="PeerJ">
        <title>Extensive microbial diversity within the chicken gut microbiome revealed by metagenomics and culture.</title>
        <authorList>
            <person name="Gilroy R."/>
            <person name="Ravi A."/>
            <person name="Getino M."/>
            <person name="Pursley I."/>
            <person name="Horton D.L."/>
            <person name="Alikhan N.F."/>
            <person name="Baker D."/>
            <person name="Gharbi K."/>
            <person name="Hall N."/>
            <person name="Watson M."/>
            <person name="Adriaenssens E.M."/>
            <person name="Foster-Nyarko E."/>
            <person name="Jarju S."/>
            <person name="Secka A."/>
            <person name="Antonio M."/>
            <person name="Oren A."/>
            <person name="Chaudhuri R.R."/>
            <person name="La Ragione R."/>
            <person name="Hildebrand F."/>
            <person name="Pallen M.J."/>
        </authorList>
    </citation>
    <scope>NUCLEOTIDE SEQUENCE</scope>
    <source>
        <strain evidence="6">ChiHcec3-11533</strain>
    </source>
</reference>
<dbReference type="InterPro" id="IPR000847">
    <property type="entry name" value="LysR_HTH_N"/>
</dbReference>
<accession>A0A9D1LDR8</accession>
<dbReference type="InterPro" id="IPR036388">
    <property type="entry name" value="WH-like_DNA-bd_sf"/>
</dbReference>
<dbReference type="EMBL" id="DVMU01000223">
    <property type="protein sequence ID" value="HIU34962.1"/>
    <property type="molecule type" value="Genomic_DNA"/>
</dbReference>
<organism evidence="6 7">
    <name type="scientific">Candidatus Pullichristensenella excrementigallinarum</name>
    <dbReference type="NCBI Taxonomy" id="2840907"/>
    <lineage>
        <taxon>Bacteria</taxon>
        <taxon>Bacillati</taxon>
        <taxon>Bacillota</taxon>
        <taxon>Clostridia</taxon>
        <taxon>Candidatus Pullichristensenella</taxon>
    </lineage>
</organism>
<evidence type="ECO:0000256" key="1">
    <source>
        <dbReference type="ARBA" id="ARBA00009437"/>
    </source>
</evidence>
<keyword evidence="3" id="KW-0238">DNA-binding</keyword>
<gene>
    <name evidence="6" type="ORF">IAB02_10400</name>
</gene>
<dbReference type="FunFam" id="1.10.10.10:FF:000001">
    <property type="entry name" value="LysR family transcriptional regulator"/>
    <property type="match status" value="1"/>
</dbReference>
<dbReference type="PANTHER" id="PTHR30346:SF28">
    <property type="entry name" value="HTH-TYPE TRANSCRIPTIONAL REGULATOR CYNR"/>
    <property type="match status" value="1"/>
</dbReference>
<dbReference type="InterPro" id="IPR036390">
    <property type="entry name" value="WH_DNA-bd_sf"/>
</dbReference>
<dbReference type="GO" id="GO:0003677">
    <property type="term" value="F:DNA binding"/>
    <property type="evidence" value="ECO:0007669"/>
    <property type="project" value="UniProtKB-KW"/>
</dbReference>
<evidence type="ECO:0000256" key="2">
    <source>
        <dbReference type="ARBA" id="ARBA00023015"/>
    </source>
</evidence>
<proteinExistence type="inferred from homology"/>
<dbReference type="Pfam" id="PF00126">
    <property type="entry name" value="HTH_1"/>
    <property type="match status" value="1"/>
</dbReference>
<name>A0A9D1LDR8_9FIRM</name>
<dbReference type="PANTHER" id="PTHR30346">
    <property type="entry name" value="TRANSCRIPTIONAL DUAL REGULATOR HCAR-RELATED"/>
    <property type="match status" value="1"/>
</dbReference>
<evidence type="ECO:0000256" key="3">
    <source>
        <dbReference type="ARBA" id="ARBA00023125"/>
    </source>
</evidence>
<keyword evidence="2" id="KW-0805">Transcription regulation</keyword>
<dbReference type="GO" id="GO:0003700">
    <property type="term" value="F:DNA-binding transcription factor activity"/>
    <property type="evidence" value="ECO:0007669"/>
    <property type="project" value="InterPro"/>
</dbReference>
<evidence type="ECO:0000313" key="6">
    <source>
        <dbReference type="EMBL" id="HIU34962.1"/>
    </source>
</evidence>
<dbReference type="PROSITE" id="PS50931">
    <property type="entry name" value="HTH_LYSR"/>
    <property type="match status" value="1"/>
</dbReference>
<protein>
    <submittedName>
        <fullName evidence="6">LysR family transcriptional regulator</fullName>
    </submittedName>
</protein>
<dbReference type="PRINTS" id="PR00039">
    <property type="entry name" value="HTHLYSR"/>
</dbReference>
<evidence type="ECO:0000313" key="7">
    <source>
        <dbReference type="Proteomes" id="UP000824072"/>
    </source>
</evidence>
<comment type="similarity">
    <text evidence="1">Belongs to the LysR transcriptional regulatory family.</text>
</comment>
<dbReference type="SUPFAM" id="SSF53850">
    <property type="entry name" value="Periplasmic binding protein-like II"/>
    <property type="match status" value="1"/>
</dbReference>